<dbReference type="Gene3D" id="3.10.20.370">
    <property type="match status" value="1"/>
</dbReference>
<dbReference type="PANTHER" id="PTHR37984:SF5">
    <property type="entry name" value="PROTEIN NYNRIN-LIKE"/>
    <property type="match status" value="1"/>
</dbReference>
<evidence type="ECO:0000256" key="6">
    <source>
        <dbReference type="ARBA" id="ARBA00022759"/>
    </source>
</evidence>
<dbReference type="PANTHER" id="PTHR37984">
    <property type="entry name" value="PROTEIN CBG26694"/>
    <property type="match status" value="1"/>
</dbReference>
<dbReference type="FunFam" id="3.10.10.10:FF:000002">
    <property type="entry name" value="Retrovirus-related Pol polyprotein from transposon 17.6-like protein"/>
    <property type="match status" value="1"/>
</dbReference>
<dbReference type="Pfam" id="PF17917">
    <property type="entry name" value="RT_RNaseH"/>
    <property type="match status" value="1"/>
</dbReference>
<dbReference type="InterPro" id="IPR043502">
    <property type="entry name" value="DNA/RNA_pol_sf"/>
</dbReference>
<dbReference type="InterPro" id="IPR001584">
    <property type="entry name" value="Integrase_cat-core"/>
</dbReference>
<dbReference type="EMBL" id="GEGO01003466">
    <property type="protein sequence ID" value="JAR91938.1"/>
    <property type="molecule type" value="Transcribed_RNA"/>
</dbReference>
<dbReference type="Pfam" id="PF00665">
    <property type="entry name" value="rve"/>
    <property type="match status" value="1"/>
</dbReference>
<feature type="domain" description="Integrase catalytic" evidence="10">
    <location>
        <begin position="761"/>
        <end position="920"/>
    </location>
</feature>
<dbReference type="InterPro" id="IPR050951">
    <property type="entry name" value="Retrovirus_Pol_polyprotein"/>
</dbReference>
<keyword evidence="2" id="KW-0645">Protease</keyword>
<dbReference type="Gene3D" id="3.10.10.10">
    <property type="entry name" value="HIV Type 1 Reverse Transcriptase, subunit A, domain 1"/>
    <property type="match status" value="1"/>
</dbReference>
<dbReference type="GO" id="GO:0004519">
    <property type="term" value="F:endonuclease activity"/>
    <property type="evidence" value="ECO:0007669"/>
    <property type="project" value="UniProtKB-KW"/>
</dbReference>
<protein>
    <recommendedName>
        <fullName evidence="1">RNA-directed DNA polymerase</fullName>
        <ecNumber evidence="1">2.7.7.49</ecNumber>
    </recommendedName>
</protein>
<dbReference type="FunFam" id="3.10.20.370:FF:000001">
    <property type="entry name" value="Retrovirus-related Pol polyprotein from transposon 17.6-like protein"/>
    <property type="match status" value="1"/>
</dbReference>
<dbReference type="AlphaFoldDB" id="A0A147BMC5"/>
<keyword evidence="7" id="KW-0378">Hydrolase</keyword>
<accession>A0A147BMC5</accession>
<evidence type="ECO:0000259" key="10">
    <source>
        <dbReference type="PROSITE" id="PS50994"/>
    </source>
</evidence>
<evidence type="ECO:0000256" key="4">
    <source>
        <dbReference type="ARBA" id="ARBA00022695"/>
    </source>
</evidence>
<reference evidence="11" key="1">
    <citation type="journal article" date="2018" name="PLoS Negl. Trop. Dis.">
        <title>Sialome diversity of ticks revealed by RNAseq of single tick salivary glands.</title>
        <authorList>
            <person name="Perner J."/>
            <person name="Kropackova S."/>
            <person name="Kopacek P."/>
            <person name="Ribeiro J.M."/>
        </authorList>
    </citation>
    <scope>NUCLEOTIDE SEQUENCE</scope>
    <source>
        <strain evidence="11">Siblings of single egg batch collected in Ceske Budejovice</strain>
        <tissue evidence="11">Salivary glands</tissue>
    </source>
</reference>
<dbReference type="PROSITE" id="PS50994">
    <property type="entry name" value="INTEGRASE"/>
    <property type="match status" value="1"/>
</dbReference>
<evidence type="ECO:0000256" key="5">
    <source>
        <dbReference type="ARBA" id="ARBA00022722"/>
    </source>
</evidence>
<dbReference type="SUPFAM" id="SSF53098">
    <property type="entry name" value="Ribonuclease H-like"/>
    <property type="match status" value="1"/>
</dbReference>
<dbReference type="InterPro" id="IPR041588">
    <property type="entry name" value="Integrase_H2C2"/>
</dbReference>
<evidence type="ECO:0000256" key="8">
    <source>
        <dbReference type="ARBA" id="ARBA00022918"/>
    </source>
</evidence>
<dbReference type="Gene3D" id="3.30.420.10">
    <property type="entry name" value="Ribonuclease H-like superfamily/Ribonuclease H"/>
    <property type="match status" value="1"/>
</dbReference>
<keyword evidence="4" id="KW-0548">Nucleotidyltransferase</keyword>
<keyword evidence="3" id="KW-0808">Transferase</keyword>
<organism evidence="11">
    <name type="scientific">Ixodes ricinus</name>
    <name type="common">Common tick</name>
    <name type="synonym">Acarus ricinus</name>
    <dbReference type="NCBI Taxonomy" id="34613"/>
    <lineage>
        <taxon>Eukaryota</taxon>
        <taxon>Metazoa</taxon>
        <taxon>Ecdysozoa</taxon>
        <taxon>Arthropoda</taxon>
        <taxon>Chelicerata</taxon>
        <taxon>Arachnida</taxon>
        <taxon>Acari</taxon>
        <taxon>Parasitiformes</taxon>
        <taxon>Ixodida</taxon>
        <taxon>Ixodoidea</taxon>
        <taxon>Ixodidae</taxon>
        <taxon>Ixodinae</taxon>
        <taxon>Ixodes</taxon>
    </lineage>
</organism>
<proteinExistence type="predicted"/>
<evidence type="ECO:0000256" key="3">
    <source>
        <dbReference type="ARBA" id="ARBA00022679"/>
    </source>
</evidence>
<dbReference type="GO" id="GO:0006508">
    <property type="term" value="P:proteolysis"/>
    <property type="evidence" value="ECO:0007669"/>
    <property type="project" value="UniProtKB-KW"/>
</dbReference>
<dbReference type="Pfam" id="PF00078">
    <property type="entry name" value="RVT_1"/>
    <property type="match status" value="1"/>
</dbReference>
<dbReference type="InterPro" id="IPR041373">
    <property type="entry name" value="RT_RNaseH"/>
</dbReference>
<evidence type="ECO:0000256" key="7">
    <source>
        <dbReference type="ARBA" id="ARBA00022801"/>
    </source>
</evidence>
<dbReference type="PROSITE" id="PS50878">
    <property type="entry name" value="RT_POL"/>
    <property type="match status" value="1"/>
</dbReference>
<dbReference type="GO" id="GO:0042575">
    <property type="term" value="C:DNA polymerase complex"/>
    <property type="evidence" value="ECO:0007669"/>
    <property type="project" value="UniProtKB-ARBA"/>
</dbReference>
<dbReference type="Gene3D" id="1.10.340.70">
    <property type="match status" value="1"/>
</dbReference>
<keyword evidence="6" id="KW-0255">Endonuclease</keyword>
<dbReference type="InterPro" id="IPR000477">
    <property type="entry name" value="RT_dom"/>
</dbReference>
<dbReference type="InterPro" id="IPR036397">
    <property type="entry name" value="RNaseH_sf"/>
</dbReference>
<sequence>LNTMRLLAETFKNVLRSLLPLKFVRQPFMGSAVATKDITVPKSSAVWVPVTLQGEKRSGGFIIESVLHSCPGAEFATPRCLTSSRQGVLDVLVANLASDDLHLKRGDSLGVAFEVESQTVVATLVSSPSFPASEEQLGRTGPLPWPEFNFGPNLTAAEKESIQSLLMNFRSCIAVTKEELSHTPLVRHAINTGDHAPVHQHPRRVSMPERRKINAQVDDMLQRGIVTPSNSPWSSPVVLVKKKDGSTRFCVDYRRLNRITKPDVYPLPRLDDALDRSHGSHYFSTLDLISGYWQVELDPDDAEKSAFVTPDGLFQFKRLPFGLCKVPATFQRLMDKVLGHLKWTMALVYLDDVIVYAESFDEHQHRLSLVLDALLKAGLRVKPSKCFFPYDEVIYLGHVVNKYGICPDPAKLLAFADIPVPTTIKELKSFLGFASYFRRFVENFSVRASPLNRLLRKDAKFVWGAEEAAAFADLKRALLEPPTLAHFVDDARTVIHTDASGEGLGAVLLQQDKDGRELPVAYASRRLSEPERRCHSSELECLAVVWAVEKFRPYLYGKTFTVVTDNSALQWLQSKSDLTPKLARWAMKLQEYNFEIVHRSGRHHQDADFISRNPVEEGSSVSVLALLDLQAAQSNDAEASTIISNLANTGSDSSRLHGRRLQRLRAHYQLRDGLLCHRSRQSDSWLPVVPTSLRRNVMVMCHDAPTAGHLGQHRTLEKIAQRFWWAGLRGDVRRYVASCTTCQMLKTPPNQKKAELHQIPSPRSPFEVIGIDHLRPFPKSEDGNRHIIVAIDYLTKWVEVHAVPDKSATHLVSFVNNHLVLRHGTPRMIISDRGTSFMSHDFKDVLRSYGIEHAAASPYHPQTNGLVERTNRTLSDILAAFVNSSHKNWDQYIDTAAFALNTSQQETTSQSPFVLVYGRLPTLSEETAMNTTWTRRAQDYGCDFSGRLQEARERPRLAILHKQSHLTQRLRTRSSAPSFNSEDLVLLRSHLRRPQRSEKLLPKY</sequence>
<dbReference type="Pfam" id="PF17921">
    <property type="entry name" value="Integrase_H2C2"/>
    <property type="match status" value="1"/>
</dbReference>
<keyword evidence="5" id="KW-0540">Nuclease</keyword>
<feature type="domain" description="Reverse transcriptase" evidence="9">
    <location>
        <begin position="221"/>
        <end position="400"/>
    </location>
</feature>
<dbReference type="InterPro" id="IPR012337">
    <property type="entry name" value="RNaseH-like_sf"/>
</dbReference>
<dbReference type="Gene3D" id="3.30.70.270">
    <property type="match status" value="2"/>
</dbReference>
<dbReference type="InterPro" id="IPR043128">
    <property type="entry name" value="Rev_trsase/Diguanyl_cyclase"/>
</dbReference>
<dbReference type="CDD" id="cd01647">
    <property type="entry name" value="RT_LTR"/>
    <property type="match status" value="1"/>
</dbReference>
<dbReference type="FunFam" id="3.10.10.10:FF:000007">
    <property type="entry name" value="Retrovirus-related Pol polyprotein from transposon 17.6-like Protein"/>
    <property type="match status" value="1"/>
</dbReference>
<evidence type="ECO:0000259" key="9">
    <source>
        <dbReference type="PROSITE" id="PS50878"/>
    </source>
</evidence>
<dbReference type="SUPFAM" id="SSF56672">
    <property type="entry name" value="DNA/RNA polymerases"/>
    <property type="match status" value="1"/>
</dbReference>
<evidence type="ECO:0000256" key="1">
    <source>
        <dbReference type="ARBA" id="ARBA00012493"/>
    </source>
</evidence>
<dbReference type="FunFam" id="3.30.70.270:FF:000020">
    <property type="entry name" value="Transposon Tf2-6 polyprotein-like Protein"/>
    <property type="match status" value="1"/>
</dbReference>
<evidence type="ECO:0000313" key="11">
    <source>
        <dbReference type="EMBL" id="JAR91938.1"/>
    </source>
</evidence>
<dbReference type="GO" id="GO:0003676">
    <property type="term" value="F:nucleic acid binding"/>
    <property type="evidence" value="ECO:0007669"/>
    <property type="project" value="InterPro"/>
</dbReference>
<name>A0A147BMC5_IXORI</name>
<dbReference type="EC" id="2.7.7.49" evidence="1"/>
<feature type="non-terminal residue" evidence="11">
    <location>
        <position position="1"/>
    </location>
</feature>
<dbReference type="FunFam" id="3.30.420.10:FF:000032">
    <property type="entry name" value="Retrovirus-related Pol polyprotein from transposon 297-like Protein"/>
    <property type="match status" value="1"/>
</dbReference>
<keyword evidence="8" id="KW-0695">RNA-directed DNA polymerase</keyword>
<dbReference type="GO" id="GO:0003964">
    <property type="term" value="F:RNA-directed DNA polymerase activity"/>
    <property type="evidence" value="ECO:0007669"/>
    <property type="project" value="UniProtKB-KW"/>
</dbReference>
<dbReference type="GO" id="GO:0015074">
    <property type="term" value="P:DNA integration"/>
    <property type="evidence" value="ECO:0007669"/>
    <property type="project" value="InterPro"/>
</dbReference>
<dbReference type="CDD" id="cd09274">
    <property type="entry name" value="RNase_HI_RT_Ty3"/>
    <property type="match status" value="1"/>
</dbReference>
<dbReference type="FunFam" id="1.10.340.70:FF:000001">
    <property type="entry name" value="Retrovirus-related Pol polyprotein from transposon gypsy-like Protein"/>
    <property type="match status" value="1"/>
</dbReference>
<evidence type="ECO:0000256" key="2">
    <source>
        <dbReference type="ARBA" id="ARBA00022670"/>
    </source>
</evidence>
<dbReference type="GO" id="GO:0008233">
    <property type="term" value="F:peptidase activity"/>
    <property type="evidence" value="ECO:0007669"/>
    <property type="project" value="UniProtKB-KW"/>
</dbReference>